<protein>
    <submittedName>
        <fullName evidence="12">ABC transporter ATP-binding protein</fullName>
    </submittedName>
</protein>
<evidence type="ECO:0000256" key="6">
    <source>
        <dbReference type="ARBA" id="ARBA00022840"/>
    </source>
</evidence>
<keyword evidence="4 9" id="KW-0812">Transmembrane</keyword>
<dbReference type="GO" id="GO:0015421">
    <property type="term" value="F:ABC-type oligopeptide transporter activity"/>
    <property type="evidence" value="ECO:0007669"/>
    <property type="project" value="TreeGrafter"/>
</dbReference>
<keyword evidence="13" id="KW-1185">Reference proteome</keyword>
<dbReference type="PROSITE" id="PS00211">
    <property type="entry name" value="ABC_TRANSPORTER_1"/>
    <property type="match status" value="1"/>
</dbReference>
<reference evidence="12 13" key="1">
    <citation type="submission" date="2018-09" db="EMBL/GenBank/DDBJ databases">
        <title>Discovery and Ecogenomic Context for Candidatus Cryosericales, a Global Caldiserica Order Active in Thawing Permafrost.</title>
        <authorList>
            <person name="Martinez M.A."/>
            <person name="Woodcroft B.J."/>
            <person name="Ignacio Espinoza J.C."/>
            <person name="Zayed A."/>
            <person name="Singleton C.M."/>
            <person name="Boyd J."/>
            <person name="Li Y.-F."/>
            <person name="Purvine S."/>
            <person name="Maughan H."/>
            <person name="Hodgkins S.B."/>
            <person name="Anderson D."/>
            <person name="Sederholm M."/>
            <person name="Temperton B."/>
            <person name="Saleska S.R."/>
            <person name="Tyson G.W."/>
            <person name="Rich V.I."/>
        </authorList>
    </citation>
    <scope>NUCLEOTIDE SEQUENCE [LARGE SCALE GENOMIC DNA]</scope>
    <source>
        <strain evidence="12 13">SMC7</strain>
    </source>
</reference>
<dbReference type="InterPro" id="IPR011527">
    <property type="entry name" value="ABC1_TM_dom"/>
</dbReference>
<keyword evidence="6 12" id="KW-0067">ATP-binding</keyword>
<feature type="domain" description="ABC transmembrane type-1" evidence="11">
    <location>
        <begin position="16"/>
        <end position="298"/>
    </location>
</feature>
<feature type="transmembrane region" description="Helical" evidence="9">
    <location>
        <begin position="157"/>
        <end position="177"/>
    </location>
</feature>
<organism evidence="12 13">
    <name type="scientific">Candidatus Cryosericum terrychapinii</name>
    <dbReference type="NCBI Taxonomy" id="2290919"/>
    <lineage>
        <taxon>Bacteria</taxon>
        <taxon>Pseudomonadati</taxon>
        <taxon>Caldisericota/Cryosericota group</taxon>
        <taxon>Candidatus Cryosericota</taxon>
        <taxon>Candidatus Cryosericia</taxon>
        <taxon>Candidatus Cryosericales</taxon>
        <taxon>Candidatus Cryosericaceae</taxon>
        <taxon>Candidatus Cryosericum</taxon>
    </lineage>
</organism>
<feature type="transmembrane region" description="Helical" evidence="9">
    <location>
        <begin position="229"/>
        <end position="255"/>
    </location>
</feature>
<comment type="caution">
    <text evidence="12">The sequence shown here is derived from an EMBL/GenBank/DDBJ whole genome shotgun (WGS) entry which is preliminary data.</text>
</comment>
<accession>A0A398CSD2</accession>
<evidence type="ECO:0000259" key="11">
    <source>
        <dbReference type="PROSITE" id="PS50929"/>
    </source>
</evidence>
<dbReference type="Gene3D" id="3.40.50.300">
    <property type="entry name" value="P-loop containing nucleotide triphosphate hydrolases"/>
    <property type="match status" value="1"/>
</dbReference>
<keyword evidence="8 9" id="KW-0472">Membrane</keyword>
<dbReference type="PANTHER" id="PTHR43394:SF1">
    <property type="entry name" value="ATP-BINDING CASSETTE SUB-FAMILY B MEMBER 10, MITOCHONDRIAL"/>
    <property type="match status" value="1"/>
</dbReference>
<evidence type="ECO:0000256" key="3">
    <source>
        <dbReference type="ARBA" id="ARBA00022475"/>
    </source>
</evidence>
<dbReference type="AlphaFoldDB" id="A0A398CSD2"/>
<feature type="transmembrane region" description="Helical" evidence="9">
    <location>
        <begin position="275"/>
        <end position="297"/>
    </location>
</feature>
<feature type="transmembrane region" description="Helical" evidence="9">
    <location>
        <begin position="52"/>
        <end position="72"/>
    </location>
</feature>
<dbReference type="SUPFAM" id="SSF52540">
    <property type="entry name" value="P-loop containing nucleoside triphosphate hydrolases"/>
    <property type="match status" value="1"/>
</dbReference>
<dbReference type="InterPro" id="IPR003593">
    <property type="entry name" value="AAA+_ATPase"/>
</dbReference>
<feature type="domain" description="ABC transporter" evidence="10">
    <location>
        <begin position="351"/>
        <end position="586"/>
    </location>
</feature>
<dbReference type="Proteomes" id="UP000266328">
    <property type="component" value="Unassembled WGS sequence"/>
</dbReference>
<evidence type="ECO:0000256" key="7">
    <source>
        <dbReference type="ARBA" id="ARBA00022989"/>
    </source>
</evidence>
<dbReference type="CDD" id="cd18548">
    <property type="entry name" value="ABC_6TM_Tm287_like"/>
    <property type="match status" value="1"/>
</dbReference>
<dbReference type="GO" id="GO:0005886">
    <property type="term" value="C:plasma membrane"/>
    <property type="evidence" value="ECO:0007669"/>
    <property type="project" value="UniProtKB-SubCell"/>
</dbReference>
<proteinExistence type="predicted"/>
<evidence type="ECO:0000256" key="2">
    <source>
        <dbReference type="ARBA" id="ARBA00022448"/>
    </source>
</evidence>
<evidence type="ECO:0000256" key="1">
    <source>
        <dbReference type="ARBA" id="ARBA00004651"/>
    </source>
</evidence>
<keyword evidence="3" id="KW-1003">Cell membrane</keyword>
<dbReference type="PROSITE" id="PS50893">
    <property type="entry name" value="ABC_TRANSPORTER_2"/>
    <property type="match status" value="1"/>
</dbReference>
<gene>
    <name evidence="12" type="ORF">SMC7_07150</name>
</gene>
<evidence type="ECO:0000259" key="10">
    <source>
        <dbReference type="PROSITE" id="PS50893"/>
    </source>
</evidence>
<keyword evidence="2" id="KW-0813">Transport</keyword>
<evidence type="ECO:0000256" key="8">
    <source>
        <dbReference type="ARBA" id="ARBA00023136"/>
    </source>
</evidence>
<dbReference type="SMART" id="SM00382">
    <property type="entry name" value="AAA"/>
    <property type="match status" value="1"/>
</dbReference>
<dbReference type="InterPro" id="IPR036640">
    <property type="entry name" value="ABC1_TM_sf"/>
</dbReference>
<dbReference type="Pfam" id="PF00005">
    <property type="entry name" value="ABC_tran"/>
    <property type="match status" value="1"/>
</dbReference>
<dbReference type="OrthoDB" id="9762778at2"/>
<evidence type="ECO:0000256" key="9">
    <source>
        <dbReference type="SAM" id="Phobius"/>
    </source>
</evidence>
<evidence type="ECO:0000313" key="12">
    <source>
        <dbReference type="EMBL" id="RIE05515.1"/>
    </source>
</evidence>
<dbReference type="InterPro" id="IPR003439">
    <property type="entry name" value="ABC_transporter-like_ATP-bd"/>
</dbReference>
<dbReference type="PROSITE" id="PS50929">
    <property type="entry name" value="ABC_TM1F"/>
    <property type="match status" value="1"/>
</dbReference>
<dbReference type="FunFam" id="3.40.50.300:FF:000221">
    <property type="entry name" value="Multidrug ABC transporter ATP-binding protein"/>
    <property type="match status" value="1"/>
</dbReference>
<dbReference type="InterPro" id="IPR017871">
    <property type="entry name" value="ABC_transporter-like_CS"/>
</dbReference>
<dbReference type="InterPro" id="IPR039421">
    <property type="entry name" value="Type_1_exporter"/>
</dbReference>
<evidence type="ECO:0000256" key="4">
    <source>
        <dbReference type="ARBA" id="ARBA00022692"/>
    </source>
</evidence>
<dbReference type="GO" id="GO:0016887">
    <property type="term" value="F:ATP hydrolysis activity"/>
    <property type="evidence" value="ECO:0007669"/>
    <property type="project" value="InterPro"/>
</dbReference>
<dbReference type="PANTHER" id="PTHR43394">
    <property type="entry name" value="ATP-DEPENDENT PERMEASE MDL1, MITOCHONDRIAL"/>
    <property type="match status" value="1"/>
</dbReference>
<dbReference type="EMBL" id="QXIS01000036">
    <property type="protein sequence ID" value="RIE05515.1"/>
    <property type="molecule type" value="Genomic_DNA"/>
</dbReference>
<feature type="transmembrane region" description="Helical" evidence="9">
    <location>
        <begin position="133"/>
        <end position="151"/>
    </location>
</feature>
<dbReference type="GO" id="GO:0005524">
    <property type="term" value="F:ATP binding"/>
    <property type="evidence" value="ECO:0007669"/>
    <property type="project" value="UniProtKB-KW"/>
</dbReference>
<keyword evidence="7 9" id="KW-1133">Transmembrane helix</keyword>
<evidence type="ECO:0000313" key="13">
    <source>
        <dbReference type="Proteomes" id="UP000266328"/>
    </source>
</evidence>
<dbReference type="SUPFAM" id="SSF90123">
    <property type="entry name" value="ABC transporter transmembrane region"/>
    <property type="match status" value="1"/>
</dbReference>
<dbReference type="Gene3D" id="1.20.1560.10">
    <property type="entry name" value="ABC transporter type 1, transmembrane domain"/>
    <property type="match status" value="1"/>
</dbReference>
<comment type="subcellular location">
    <subcellularLocation>
        <location evidence="1">Cell membrane</location>
        <topology evidence="1">Multi-pass membrane protein</topology>
    </subcellularLocation>
</comment>
<dbReference type="InterPro" id="IPR027417">
    <property type="entry name" value="P-loop_NTPase"/>
</dbReference>
<name>A0A398CSD2_9BACT</name>
<evidence type="ECO:0000256" key="5">
    <source>
        <dbReference type="ARBA" id="ARBA00022741"/>
    </source>
</evidence>
<keyword evidence="5" id="KW-0547">Nucleotide-binding</keyword>
<dbReference type="Pfam" id="PF00664">
    <property type="entry name" value="ABC_membrane"/>
    <property type="match status" value="1"/>
</dbReference>
<sequence>MKKFWSYIGNYKSLIILSPLCVMLDVVCELSMPFLMGKIVDNGIPALNLQYIIQVGILMIGLALVAMLLGSLNHKLAAEVSQGFAANLRQALFDRVQSFSFSNIDTFSTASLVTRLTNDVTQLQNTLLMSMRFLTRAPLMLICALVFAIAINAKLAIILFMAIPVLVAGISVIVGQAERFFKAVQAKIDAVNGTVEENLIGIRVVKAFVREPHEKTKFKKSSDELSDTAIRAGSLVVTIMPIMLLVLNGATIAVIWFGGRMVGNHQLGTGELVGFISYVMLILQSVLMVSTILMMLARARASAERIIEVLGTTPDIADKQFVLAPHAVADPRVNAEAPSEEAAIQHGAIEFRHVDFKYTATGKGENVLSDINLTIQPGEFVALVGGTGSGKSTMVSLIPRLYDVSDGQILVDGVDVRDYKLATLRSSIGMVLQKNVLFSGTIRENLLWGNAAATQKEIEEAAQNAQAHDFIMSFPDGYDTDLGQGGVNVSGGQKQRLCIARALLKKPHILIMDDSTSAVDSATEAKMRASFRENLKDTTILTIAQRVSSVQEADKIIVLDDGRIVGIGTHAELLANNPAYQAICASQMEGVVANG</sequence>